<dbReference type="CDD" id="cd02845">
    <property type="entry name" value="PAZ_piwi_like"/>
    <property type="match status" value="1"/>
</dbReference>
<keyword evidence="4" id="KW-0221">Differentiation</keyword>
<feature type="compositionally biased region" description="Polar residues" evidence="8">
    <location>
        <begin position="70"/>
        <end position="84"/>
    </location>
</feature>
<dbReference type="InterPro" id="IPR003165">
    <property type="entry name" value="Piwi"/>
</dbReference>
<comment type="subcellular location">
    <subcellularLocation>
        <location evidence="1">Cytoplasm</location>
    </subcellularLocation>
</comment>
<evidence type="ECO:0000256" key="6">
    <source>
        <dbReference type="ARBA" id="ARBA00023158"/>
    </source>
</evidence>
<dbReference type="SMART" id="SM00950">
    <property type="entry name" value="Piwi"/>
    <property type="match status" value="1"/>
</dbReference>
<comment type="caution">
    <text evidence="11">The sequence shown here is derived from an EMBL/GenBank/DDBJ whole genome shotgun (WGS) entry which is preliminary data.</text>
</comment>
<keyword evidence="2" id="KW-0217">Developmental protein</keyword>
<comment type="similarity">
    <text evidence="7">Belongs to the argonaute family. Piwi subfamily.</text>
</comment>
<dbReference type="SUPFAM" id="SSF101690">
    <property type="entry name" value="PAZ domain"/>
    <property type="match status" value="1"/>
</dbReference>
<dbReference type="AlphaFoldDB" id="A0A8K0JWJ3"/>
<evidence type="ECO:0000259" key="10">
    <source>
        <dbReference type="PROSITE" id="PS50822"/>
    </source>
</evidence>
<feature type="compositionally biased region" description="Low complexity" evidence="8">
    <location>
        <begin position="85"/>
        <end position="101"/>
    </location>
</feature>
<reference evidence="11" key="2">
    <citation type="submission" date="2017-10" db="EMBL/GenBank/DDBJ databases">
        <title>Ladona fulva Genome sequencing and assembly.</title>
        <authorList>
            <person name="Murali S."/>
            <person name="Richards S."/>
            <person name="Bandaranaike D."/>
            <person name="Bellair M."/>
            <person name="Blankenburg K."/>
            <person name="Chao H."/>
            <person name="Dinh H."/>
            <person name="Doddapaneni H."/>
            <person name="Dugan-Rocha S."/>
            <person name="Elkadiri S."/>
            <person name="Gnanaolivu R."/>
            <person name="Hernandez B."/>
            <person name="Skinner E."/>
            <person name="Javaid M."/>
            <person name="Lee S."/>
            <person name="Li M."/>
            <person name="Ming W."/>
            <person name="Munidasa M."/>
            <person name="Muniz J."/>
            <person name="Nguyen L."/>
            <person name="Hughes D."/>
            <person name="Osuji N."/>
            <person name="Pu L.-L."/>
            <person name="Puazo M."/>
            <person name="Qu C."/>
            <person name="Quiroz J."/>
            <person name="Raj R."/>
            <person name="Weissenberger G."/>
            <person name="Xin Y."/>
            <person name="Zou X."/>
            <person name="Han Y."/>
            <person name="Worley K."/>
            <person name="Muzny D."/>
            <person name="Gibbs R."/>
        </authorList>
    </citation>
    <scope>NUCLEOTIDE SEQUENCE</scope>
    <source>
        <strain evidence="11">Sampled in the wild</strain>
    </source>
</reference>
<evidence type="ECO:0000256" key="3">
    <source>
        <dbReference type="ARBA" id="ARBA00022490"/>
    </source>
</evidence>
<dbReference type="SMART" id="SM00949">
    <property type="entry name" value="PAZ"/>
    <property type="match status" value="1"/>
</dbReference>
<dbReference type="Gene3D" id="3.30.420.10">
    <property type="entry name" value="Ribonuclease H-like superfamily/Ribonuclease H"/>
    <property type="match status" value="1"/>
</dbReference>
<dbReference type="OrthoDB" id="445936at2759"/>
<sequence length="883" mass="99023">MGDQPRGRAIGRSRGRAQKPPGTYQQPRQPGPAPGPSSGPAPGPLPGPSGPPQPPPVSAWGKPPQVQMKAPQQVSQQYGQQMPPSSSAGRASQRGAASTRGDTGVQEAASQMQSMSIGGEGDVPQGGGRGAMRGGRMLPQNVLRTRPLDKASKKGSSGRAFQITANYFKILSRTDWCLYQYRVDFSPEEDRNFIRKSLLRDHKNMLGGYIFDGTMLFTSHKLGQDVMEVYSVRKSDSAKMQITIKLVGDLAVGDYHYIQFFNILVRKCFGHLQLQLVGRNFFDAAARVTIPDFNLELWPGYVTSIRQHETELLMCAEISHKVMRQDNVLALMRECSRDRSYMEAFKKKVLGCIVMTDYNNKTYRVDDVDFNTNPRSTFTRGGQEVSYLQYYKEKYDIKIRDDRQPMLVSRAKARDRRAGGPELLYLVPELCRLTGLTDEMRNNNQLMRGLATHTRVDPSGRIRKLLAFKDRLLNNPNIVQDFNEWNLKLSDRLVTFPARVLDPEKIYDCEMVTCGNMEYWVVICPSKLERETEAWVDSVRKAANGMRFRIAAPKILKMQDDHVGSYVACLDQLLSQSNPSLVMAVVPNNRADRYNAIKKKCCVDRAVPTQVVTQRSITNPKGLMSIATKVAIQINCKTGGAPWCVEIPIAGLMVVGFDVCHDTANRSKSYGALVASLDNGLTSYFSAVSEHTTGEELSNDISANLVKALRKYKEVNQRLPARIMIYRDGVGEGQVNYVVEHEVELIKGTLRQVYGGDNFKLGFIIVTKRINTRFFDGDRNPPPGTVVDDVVTLPERYDFFLVSQSVRQGTVSPTSYNVVSDTIDLPPDRVQRLTYKLTHLYYNWSGTVRVPAPCQYAHKLAFLVGQSIHRAPRPELADRLYFL</sequence>
<name>A0A8K0JWJ3_LADFU</name>
<keyword evidence="5" id="KW-0694">RNA-binding</keyword>
<evidence type="ECO:0000256" key="5">
    <source>
        <dbReference type="ARBA" id="ARBA00022884"/>
    </source>
</evidence>
<dbReference type="Pfam" id="PF02170">
    <property type="entry name" value="PAZ"/>
    <property type="match status" value="1"/>
</dbReference>
<reference evidence="11" key="1">
    <citation type="submission" date="2013-04" db="EMBL/GenBank/DDBJ databases">
        <authorList>
            <person name="Qu J."/>
            <person name="Murali S.C."/>
            <person name="Bandaranaike D."/>
            <person name="Bellair M."/>
            <person name="Blankenburg K."/>
            <person name="Chao H."/>
            <person name="Dinh H."/>
            <person name="Doddapaneni H."/>
            <person name="Downs B."/>
            <person name="Dugan-Rocha S."/>
            <person name="Elkadiri S."/>
            <person name="Gnanaolivu R.D."/>
            <person name="Hernandez B."/>
            <person name="Javaid M."/>
            <person name="Jayaseelan J.C."/>
            <person name="Lee S."/>
            <person name="Li M."/>
            <person name="Ming W."/>
            <person name="Munidasa M."/>
            <person name="Muniz J."/>
            <person name="Nguyen L."/>
            <person name="Ongeri F."/>
            <person name="Osuji N."/>
            <person name="Pu L.-L."/>
            <person name="Puazo M."/>
            <person name="Qu C."/>
            <person name="Quiroz J."/>
            <person name="Raj R."/>
            <person name="Weissenberger G."/>
            <person name="Xin Y."/>
            <person name="Zou X."/>
            <person name="Han Y."/>
            <person name="Richards S."/>
            <person name="Worley K."/>
            <person name="Muzny D."/>
            <person name="Gibbs R."/>
        </authorList>
    </citation>
    <scope>NUCLEOTIDE SEQUENCE</scope>
    <source>
        <strain evidence="11">Sampled in the wild</strain>
    </source>
</reference>
<dbReference type="GO" id="GO:0030154">
    <property type="term" value="P:cell differentiation"/>
    <property type="evidence" value="ECO:0007669"/>
    <property type="project" value="UniProtKB-KW"/>
</dbReference>
<dbReference type="Gene3D" id="3.40.50.2300">
    <property type="match status" value="1"/>
</dbReference>
<keyword evidence="3" id="KW-0963">Cytoplasm</keyword>
<evidence type="ECO:0000256" key="1">
    <source>
        <dbReference type="ARBA" id="ARBA00004496"/>
    </source>
</evidence>
<keyword evidence="12" id="KW-1185">Reference proteome</keyword>
<dbReference type="Pfam" id="PF23278">
    <property type="entry name" value="Piwi_N"/>
    <property type="match status" value="1"/>
</dbReference>
<accession>A0A8K0JWJ3</accession>
<evidence type="ECO:0000313" key="12">
    <source>
        <dbReference type="Proteomes" id="UP000792457"/>
    </source>
</evidence>
<evidence type="ECO:0000256" key="4">
    <source>
        <dbReference type="ARBA" id="ARBA00022782"/>
    </source>
</evidence>
<dbReference type="FunFam" id="3.30.420.10:FF:000014">
    <property type="entry name" value="Piwi-like RNA-mediated gene silencing 1"/>
    <property type="match status" value="1"/>
</dbReference>
<dbReference type="GO" id="GO:0140965">
    <property type="term" value="P:secondary piRNA processing"/>
    <property type="evidence" value="ECO:0007669"/>
    <property type="project" value="UniProtKB-ARBA"/>
</dbReference>
<evidence type="ECO:0008006" key="13">
    <source>
        <dbReference type="Google" id="ProtNLM"/>
    </source>
</evidence>
<feature type="domain" description="Piwi" evidence="10">
    <location>
        <begin position="581"/>
        <end position="869"/>
    </location>
</feature>
<dbReference type="InterPro" id="IPR036397">
    <property type="entry name" value="RNaseH_sf"/>
</dbReference>
<dbReference type="PROSITE" id="PS50821">
    <property type="entry name" value="PAZ"/>
    <property type="match status" value="1"/>
</dbReference>
<dbReference type="EMBL" id="KZ308169">
    <property type="protein sequence ID" value="KAG8223661.1"/>
    <property type="molecule type" value="Genomic_DNA"/>
</dbReference>
<feature type="compositionally biased region" description="Pro residues" evidence="8">
    <location>
        <begin position="29"/>
        <end position="57"/>
    </location>
</feature>
<evidence type="ECO:0000313" key="11">
    <source>
        <dbReference type="EMBL" id="KAG8223661.1"/>
    </source>
</evidence>
<dbReference type="Gene3D" id="2.170.260.10">
    <property type="entry name" value="paz domain"/>
    <property type="match status" value="1"/>
</dbReference>
<gene>
    <name evidence="11" type="ORF">J437_LFUL001768</name>
</gene>
<evidence type="ECO:0000256" key="8">
    <source>
        <dbReference type="SAM" id="MobiDB-lite"/>
    </source>
</evidence>
<dbReference type="GO" id="GO:0003723">
    <property type="term" value="F:RNA binding"/>
    <property type="evidence" value="ECO:0007669"/>
    <property type="project" value="UniProtKB-KW"/>
</dbReference>
<dbReference type="Pfam" id="PF02171">
    <property type="entry name" value="Piwi"/>
    <property type="match status" value="1"/>
</dbReference>
<evidence type="ECO:0000259" key="9">
    <source>
        <dbReference type="PROSITE" id="PS50821"/>
    </source>
</evidence>
<dbReference type="FunFam" id="2.170.260.10:FF:000003">
    <property type="entry name" value="Piwi-like RNA-mediated gene silencing 2"/>
    <property type="match status" value="1"/>
</dbReference>
<organism evidence="11 12">
    <name type="scientific">Ladona fulva</name>
    <name type="common">Scarce chaser dragonfly</name>
    <name type="synonym">Libellula fulva</name>
    <dbReference type="NCBI Taxonomy" id="123851"/>
    <lineage>
        <taxon>Eukaryota</taxon>
        <taxon>Metazoa</taxon>
        <taxon>Ecdysozoa</taxon>
        <taxon>Arthropoda</taxon>
        <taxon>Hexapoda</taxon>
        <taxon>Insecta</taxon>
        <taxon>Pterygota</taxon>
        <taxon>Palaeoptera</taxon>
        <taxon>Odonata</taxon>
        <taxon>Epiprocta</taxon>
        <taxon>Anisoptera</taxon>
        <taxon>Libelluloidea</taxon>
        <taxon>Libellulidae</taxon>
        <taxon>Ladona</taxon>
    </lineage>
</organism>
<dbReference type="GO" id="GO:0005737">
    <property type="term" value="C:cytoplasm"/>
    <property type="evidence" value="ECO:0007669"/>
    <property type="project" value="UniProtKB-SubCell"/>
</dbReference>
<evidence type="ECO:0000256" key="2">
    <source>
        <dbReference type="ARBA" id="ARBA00022473"/>
    </source>
</evidence>
<evidence type="ECO:0000256" key="7">
    <source>
        <dbReference type="ARBA" id="ARBA00038291"/>
    </source>
</evidence>
<dbReference type="PROSITE" id="PS50822">
    <property type="entry name" value="PIWI"/>
    <property type="match status" value="1"/>
</dbReference>
<dbReference type="InterPro" id="IPR012337">
    <property type="entry name" value="RNaseH-like_sf"/>
</dbReference>
<dbReference type="Proteomes" id="UP000792457">
    <property type="component" value="Unassembled WGS sequence"/>
</dbReference>
<keyword evidence="6" id="KW-0943">RNA-mediated gene silencing</keyword>
<dbReference type="InterPro" id="IPR036085">
    <property type="entry name" value="PAZ_dom_sf"/>
</dbReference>
<protein>
    <recommendedName>
        <fullName evidence="13">Piwi</fullName>
    </recommendedName>
</protein>
<dbReference type="SUPFAM" id="SSF53098">
    <property type="entry name" value="Ribonuclease H-like"/>
    <property type="match status" value="1"/>
</dbReference>
<dbReference type="PANTHER" id="PTHR22891">
    <property type="entry name" value="EUKARYOTIC TRANSLATION INITIATION FACTOR 2C"/>
    <property type="match status" value="1"/>
</dbReference>
<dbReference type="CDD" id="cd04658">
    <property type="entry name" value="Piwi_piwi-like_Euk"/>
    <property type="match status" value="1"/>
</dbReference>
<proteinExistence type="inferred from homology"/>
<feature type="region of interest" description="Disordered" evidence="8">
    <location>
        <begin position="1"/>
        <end position="124"/>
    </location>
</feature>
<feature type="domain" description="PAZ" evidence="9">
    <location>
        <begin position="327"/>
        <end position="435"/>
    </location>
</feature>
<dbReference type="InterPro" id="IPR003100">
    <property type="entry name" value="PAZ_dom"/>
</dbReference>